<evidence type="ECO:0008006" key="4">
    <source>
        <dbReference type="Google" id="ProtNLM"/>
    </source>
</evidence>
<reference evidence="3" key="1">
    <citation type="journal article" date="2019" name="Int. J. Syst. Evol. Microbiol.">
        <title>The Global Catalogue of Microorganisms (GCM) 10K type strain sequencing project: providing services to taxonomists for standard genome sequencing and annotation.</title>
        <authorList>
            <consortium name="The Broad Institute Genomics Platform"/>
            <consortium name="The Broad Institute Genome Sequencing Center for Infectious Disease"/>
            <person name="Wu L."/>
            <person name="Ma J."/>
        </authorList>
    </citation>
    <scope>NUCLEOTIDE SEQUENCE [LARGE SCALE GENOMIC DNA]</scope>
    <source>
        <strain evidence="3">JCM 4505</strain>
    </source>
</reference>
<evidence type="ECO:0000313" key="2">
    <source>
        <dbReference type="EMBL" id="GAA0288855.1"/>
    </source>
</evidence>
<feature type="compositionally biased region" description="Basic residues" evidence="1">
    <location>
        <begin position="163"/>
        <end position="172"/>
    </location>
</feature>
<keyword evidence="3" id="KW-1185">Reference proteome</keyword>
<dbReference type="EMBL" id="BAAABV010000015">
    <property type="protein sequence ID" value="GAA0288855.1"/>
    <property type="molecule type" value="Genomic_DNA"/>
</dbReference>
<dbReference type="Proteomes" id="UP001501867">
    <property type="component" value="Unassembled WGS sequence"/>
</dbReference>
<proteinExistence type="predicted"/>
<dbReference type="Pfam" id="PF14433">
    <property type="entry name" value="SUKH-3"/>
    <property type="match status" value="1"/>
</dbReference>
<accession>A0ABP3F082</accession>
<feature type="compositionally biased region" description="Pro residues" evidence="1">
    <location>
        <begin position="143"/>
        <end position="152"/>
    </location>
</feature>
<organism evidence="2 3">
    <name type="scientific">Streptomyces polychromogenes</name>
    <dbReference type="NCBI Taxonomy" id="67342"/>
    <lineage>
        <taxon>Bacteria</taxon>
        <taxon>Bacillati</taxon>
        <taxon>Actinomycetota</taxon>
        <taxon>Actinomycetes</taxon>
        <taxon>Kitasatosporales</taxon>
        <taxon>Streptomycetaceae</taxon>
        <taxon>Streptomyces</taxon>
    </lineage>
</organism>
<dbReference type="InterPro" id="IPR025850">
    <property type="entry name" value="SUKH-3"/>
</dbReference>
<name>A0ABP3F082_9ACTN</name>
<sequence length="172" mass="18331">MTPREEAWREAARAVLRAAGWTPGRSSGPGPAPDTVERYGPPPRAAAEFLAEFGGLHLTFADPRGGTPDDIDIRGGADVLGWVGTWSRAADEPVYPVGEFARGNCVLLVGESGSLYGAFDAVLGRLAADALTGLGRLMADPSPLEPRLPVPPEALYRPERPAPRARRPRDRP</sequence>
<evidence type="ECO:0000313" key="3">
    <source>
        <dbReference type="Proteomes" id="UP001501867"/>
    </source>
</evidence>
<feature type="region of interest" description="Disordered" evidence="1">
    <location>
        <begin position="141"/>
        <end position="172"/>
    </location>
</feature>
<feature type="region of interest" description="Disordered" evidence="1">
    <location>
        <begin position="19"/>
        <end position="40"/>
    </location>
</feature>
<gene>
    <name evidence="2" type="ORF">GCM10010302_29000</name>
</gene>
<protein>
    <recommendedName>
        <fullName evidence="4">SUKH-3 immunity protein of toxin-antitoxin system</fullName>
    </recommendedName>
</protein>
<evidence type="ECO:0000256" key="1">
    <source>
        <dbReference type="SAM" id="MobiDB-lite"/>
    </source>
</evidence>
<dbReference type="RefSeq" id="WP_344158289.1">
    <property type="nucleotide sequence ID" value="NZ_BAAABV010000015.1"/>
</dbReference>
<comment type="caution">
    <text evidence="2">The sequence shown here is derived from an EMBL/GenBank/DDBJ whole genome shotgun (WGS) entry which is preliminary data.</text>
</comment>